<dbReference type="PANTHER" id="PTHR10622:SF11">
    <property type="entry name" value="HET-DOMAIN-CONTAINING PROTEIN"/>
    <property type="match status" value="1"/>
</dbReference>
<dbReference type="AlphaFoldDB" id="A0A2V1D8J1"/>
<accession>A0A2V1D8J1</accession>
<keyword evidence="3" id="KW-1185">Reference proteome</keyword>
<proteinExistence type="predicted"/>
<evidence type="ECO:0000313" key="2">
    <source>
        <dbReference type="EMBL" id="PVH94371.1"/>
    </source>
</evidence>
<dbReference type="EMBL" id="KZ805538">
    <property type="protein sequence ID" value="PVH94371.1"/>
    <property type="molecule type" value="Genomic_DNA"/>
</dbReference>
<organism evidence="2 3">
    <name type="scientific">Periconia macrospinosa</name>
    <dbReference type="NCBI Taxonomy" id="97972"/>
    <lineage>
        <taxon>Eukaryota</taxon>
        <taxon>Fungi</taxon>
        <taxon>Dikarya</taxon>
        <taxon>Ascomycota</taxon>
        <taxon>Pezizomycotina</taxon>
        <taxon>Dothideomycetes</taxon>
        <taxon>Pleosporomycetidae</taxon>
        <taxon>Pleosporales</taxon>
        <taxon>Massarineae</taxon>
        <taxon>Periconiaceae</taxon>
        <taxon>Periconia</taxon>
    </lineage>
</organism>
<dbReference type="InterPro" id="IPR010730">
    <property type="entry name" value="HET"/>
</dbReference>
<reference evidence="2 3" key="1">
    <citation type="journal article" date="2018" name="Sci. Rep.">
        <title>Comparative genomics provides insights into the lifestyle and reveals functional heterogeneity of dark septate endophytic fungi.</title>
        <authorList>
            <person name="Knapp D.G."/>
            <person name="Nemeth J.B."/>
            <person name="Barry K."/>
            <person name="Hainaut M."/>
            <person name="Henrissat B."/>
            <person name="Johnson J."/>
            <person name="Kuo A."/>
            <person name="Lim J.H.P."/>
            <person name="Lipzen A."/>
            <person name="Nolan M."/>
            <person name="Ohm R.A."/>
            <person name="Tamas L."/>
            <person name="Grigoriev I.V."/>
            <person name="Spatafora J.W."/>
            <person name="Nagy L.G."/>
            <person name="Kovacs G.M."/>
        </authorList>
    </citation>
    <scope>NUCLEOTIDE SEQUENCE [LARGE SCALE GENOMIC DNA]</scope>
    <source>
        <strain evidence="2 3">DSE2036</strain>
    </source>
</reference>
<feature type="domain" description="Heterokaryon incompatibility" evidence="1">
    <location>
        <begin position="25"/>
        <end position="116"/>
    </location>
</feature>
<evidence type="ECO:0000259" key="1">
    <source>
        <dbReference type="Pfam" id="PF06985"/>
    </source>
</evidence>
<sequence length="221" mass="25269">MRLLRREVNGEFRLYEFLGDEIPSYAILSHTWGPDEDELTFEDLSNRSGVHKPGYSKPLLCADQAEKDGLQYFWIDTCRIDKKSSVELSEAVNCMFRWYEDATVCYVYLKDTSLCHQIQKFTNIPVGILQGRLLQDYSANKRMSRAKRCSTRRPEDAVYSLFGLVSINMPLIYGEGYKSTLKRLHVELNREVGPSPIDFDDLGARLYSAASMGNVLNANKA</sequence>
<dbReference type="STRING" id="97972.A0A2V1D8J1"/>
<evidence type="ECO:0000313" key="3">
    <source>
        <dbReference type="Proteomes" id="UP000244855"/>
    </source>
</evidence>
<dbReference type="OrthoDB" id="674604at2759"/>
<name>A0A2V1D8J1_9PLEO</name>
<dbReference type="Pfam" id="PF06985">
    <property type="entry name" value="HET"/>
    <property type="match status" value="1"/>
</dbReference>
<dbReference type="Proteomes" id="UP000244855">
    <property type="component" value="Unassembled WGS sequence"/>
</dbReference>
<dbReference type="PANTHER" id="PTHR10622">
    <property type="entry name" value="HET DOMAIN-CONTAINING PROTEIN"/>
    <property type="match status" value="1"/>
</dbReference>
<gene>
    <name evidence="2" type="ORF">DM02DRAFT_645967</name>
</gene>
<protein>
    <recommendedName>
        <fullName evidence="1">Heterokaryon incompatibility domain-containing protein</fullName>
    </recommendedName>
</protein>